<accession>A0A0G3I5F8</accession>
<dbReference type="EMBL" id="CP004021">
    <property type="protein sequence ID" value="AKK19698.1"/>
    <property type="molecule type" value="Genomic_DNA"/>
</dbReference>
<protein>
    <submittedName>
        <fullName evidence="1">Uncharacterized protein</fullName>
    </submittedName>
</protein>
<organism evidence="1 2">
    <name type="scientific">Candidatus Liberibacter africanus PTSAPSY</name>
    <dbReference type="NCBI Taxonomy" id="1277257"/>
    <lineage>
        <taxon>Bacteria</taxon>
        <taxon>Pseudomonadati</taxon>
        <taxon>Pseudomonadota</taxon>
        <taxon>Alphaproteobacteria</taxon>
        <taxon>Hyphomicrobiales</taxon>
        <taxon>Rhizobiaceae</taxon>
        <taxon>Liberibacter</taxon>
    </lineage>
</organism>
<dbReference type="KEGG" id="lau:G293_00205"/>
<dbReference type="RefSeq" id="WP_244464399.1">
    <property type="nucleotide sequence ID" value="NZ_CP004021.1"/>
</dbReference>
<dbReference type="Proteomes" id="UP000035503">
    <property type="component" value="Chromosome"/>
</dbReference>
<gene>
    <name evidence="1" type="ORF">G293_00205</name>
</gene>
<evidence type="ECO:0000313" key="1">
    <source>
        <dbReference type="EMBL" id="AKK19698.1"/>
    </source>
</evidence>
<name>A0A0G3I5F8_LIBAF</name>
<dbReference type="AlphaFoldDB" id="A0A0G3I5F8"/>
<sequence>MINSDNSFADIELTHNQLQTKPWNFANNSSQILQGINKELDDTIISKNDHEHVSYPRKDKRIYGSDRLNQKQQEKNIRYSVDTDEFDKNDVDEKVNLQLENQLKTEIKQENSHENSQNINDLNEISLDNGEKITISELKDGYSRHKEYLSQQQDIWEQKKNVQNQAQILAHSSKALAQLINHHIPDEPDPILEKTDSETYHRIRNLRKNALDIINHFVEAGRNPDNLAKELGSEIIEKKLEDENQKLENIFPQTKDPAQRQDFFKNVFKIGNILGFQEEEMKNIADHRLLSLAYYAQIGWKAQKLSEDAYHKIRHKPAVNITNKARNNNHHRIVSQEKAIQKLSQTGSFEDALAVDFL</sequence>
<dbReference type="PATRIC" id="fig|1277257.4.peg.43"/>
<keyword evidence="2" id="KW-1185">Reference proteome</keyword>
<reference evidence="1 2" key="1">
    <citation type="journal article" date="2015" name="Genome Announc.">
        <title>Complete Genome Sequence of 'Candidatus Liberibacter africanus,' a Bacterium Associated with Citrus Huanglongbing.</title>
        <authorList>
            <person name="Lin H."/>
            <person name="Pietersen G."/>
            <person name="Han C."/>
            <person name="Read D.A."/>
            <person name="Lou B."/>
            <person name="Gupta G."/>
            <person name="Civerolo E.L."/>
        </authorList>
    </citation>
    <scope>NUCLEOTIDE SEQUENCE [LARGE SCALE GENOMIC DNA]</scope>
    <source>
        <strain evidence="1 2">PTSAPSY</strain>
    </source>
</reference>
<proteinExistence type="predicted"/>
<evidence type="ECO:0000313" key="2">
    <source>
        <dbReference type="Proteomes" id="UP000035503"/>
    </source>
</evidence>